<evidence type="ECO:0000313" key="1">
    <source>
        <dbReference type="EMBL" id="QNN70586.1"/>
    </source>
</evidence>
<reference evidence="1 2" key="1">
    <citation type="submission" date="2020-08" db="EMBL/GenBank/DDBJ databases">
        <title>Genome sequence of Thermomonas carbonis KCTC 42013T.</title>
        <authorList>
            <person name="Hyun D.-W."/>
            <person name="Bae J.-W."/>
        </authorList>
    </citation>
    <scope>NUCLEOTIDE SEQUENCE [LARGE SCALE GENOMIC DNA]</scope>
    <source>
        <strain evidence="1 2">KCTC 42013</strain>
    </source>
</reference>
<dbReference type="InterPro" id="IPR021834">
    <property type="entry name" value="DUF3426"/>
</dbReference>
<organism evidence="1 2">
    <name type="scientific">Thermomonas carbonis</name>
    <dbReference type="NCBI Taxonomy" id="1463158"/>
    <lineage>
        <taxon>Bacteria</taxon>
        <taxon>Pseudomonadati</taxon>
        <taxon>Pseudomonadota</taxon>
        <taxon>Gammaproteobacteria</taxon>
        <taxon>Lysobacterales</taxon>
        <taxon>Lysobacteraceae</taxon>
        <taxon>Thermomonas</taxon>
    </lineage>
</organism>
<protein>
    <submittedName>
        <fullName evidence="1">DUF3426 domain-containing protein</fullName>
    </submittedName>
</protein>
<name>A0A7G9SRW1_9GAMM</name>
<proteinExistence type="predicted"/>
<dbReference type="EMBL" id="CP060719">
    <property type="protein sequence ID" value="QNN70586.1"/>
    <property type="molecule type" value="Genomic_DNA"/>
</dbReference>
<dbReference type="RefSeq" id="WP_187553102.1">
    <property type="nucleotide sequence ID" value="NZ_BMZL01000001.1"/>
</dbReference>
<dbReference type="Pfam" id="PF11906">
    <property type="entry name" value="DUF3426"/>
    <property type="match status" value="1"/>
</dbReference>
<keyword evidence="2" id="KW-1185">Reference proteome</keyword>
<gene>
    <name evidence="1" type="ORF">H9L16_02885</name>
</gene>
<evidence type="ECO:0000313" key="2">
    <source>
        <dbReference type="Proteomes" id="UP000515804"/>
    </source>
</evidence>
<accession>A0A7G9SRW1</accession>
<dbReference type="AlphaFoldDB" id="A0A7G9SRW1"/>
<dbReference type="KEGG" id="tcn:H9L16_02885"/>
<sequence length="169" mass="18456">MSRTPSFALRDTPVATRRRGEWLALVALALALAGQLFLGERAALATNAHWRPVVATVCDAIGCSVPAWREPTAFVMLARDVIAVPERPGVLRVQASFRNDARWAQAWPALVLTLSDADNRTLGTRRFLPRDYLGDAPTSSLLAPGQASQLAFDIVEPSPNVVAFDFRFD</sequence>
<dbReference type="Proteomes" id="UP000515804">
    <property type="component" value="Chromosome"/>
</dbReference>